<feature type="compositionally biased region" description="Low complexity" evidence="10">
    <location>
        <begin position="577"/>
        <end position="593"/>
    </location>
</feature>
<feature type="coiled-coil region" evidence="9">
    <location>
        <begin position="459"/>
        <end position="510"/>
    </location>
</feature>
<dbReference type="Pfam" id="PF02177">
    <property type="entry name" value="APP_N"/>
    <property type="match status" value="1"/>
</dbReference>
<evidence type="ECO:0000256" key="7">
    <source>
        <dbReference type="ARBA" id="ARBA00023180"/>
    </source>
</evidence>
<keyword evidence="7" id="KW-0325">Glycoprotein</keyword>
<comment type="similarity">
    <text evidence="8">Belongs to the APP family.</text>
</comment>
<dbReference type="Pfam" id="PF12925">
    <property type="entry name" value="APP_E2"/>
    <property type="match status" value="1"/>
</dbReference>
<dbReference type="Gene3D" id="3.30.1490.140">
    <property type="entry name" value="Amyloidogenic glycoprotein, copper-binding domain"/>
    <property type="match status" value="1"/>
</dbReference>
<dbReference type="InterPro" id="IPR019745">
    <property type="entry name" value="Amyloid_glyco_intracell_CS"/>
</dbReference>
<gene>
    <name evidence="16" type="ORF">FNK824_LOCUS13519</name>
    <name evidence="15" type="ORF">SEV965_LOCUS7149</name>
</gene>
<dbReference type="SUPFAM" id="SSF109843">
    <property type="entry name" value="CAPPD, an extracellular domain of amyloid beta A4 protein"/>
    <property type="match status" value="1"/>
</dbReference>
<protein>
    <recommendedName>
        <fullName evidence="18">Amyloid-beta-like protein</fullName>
    </recommendedName>
</protein>
<dbReference type="InterPro" id="IPR036669">
    <property type="entry name" value="Amyloid_Cu-bd_sf"/>
</dbReference>
<dbReference type="PROSITE" id="PS00320">
    <property type="entry name" value="APP_INTRA"/>
    <property type="match status" value="1"/>
</dbReference>
<dbReference type="Pfam" id="PF12924">
    <property type="entry name" value="APP_Cu_bd"/>
    <property type="match status" value="1"/>
</dbReference>
<dbReference type="InterPro" id="IPR008155">
    <property type="entry name" value="Amyloid_glyco"/>
</dbReference>
<dbReference type="SUPFAM" id="SSF89811">
    <property type="entry name" value="Amyloid beta a4 protein copper binding domain (domain 2)"/>
    <property type="match status" value="1"/>
</dbReference>
<feature type="compositionally biased region" description="Acidic residues" evidence="10">
    <location>
        <begin position="560"/>
        <end position="576"/>
    </location>
</feature>
<evidence type="ECO:0000256" key="3">
    <source>
        <dbReference type="ARBA" id="ARBA00022729"/>
    </source>
</evidence>
<feature type="region of interest" description="Disordered" evidence="10">
    <location>
        <begin position="542"/>
        <end position="598"/>
    </location>
</feature>
<evidence type="ECO:0000256" key="8">
    <source>
        <dbReference type="PROSITE-ProRule" id="PRU01217"/>
    </source>
</evidence>
<dbReference type="SUPFAM" id="SSF56491">
    <property type="entry name" value="A heparin-binding domain"/>
    <property type="match status" value="1"/>
</dbReference>
<evidence type="ECO:0000256" key="9">
    <source>
        <dbReference type="SAM" id="Coils"/>
    </source>
</evidence>
<dbReference type="PROSITE" id="PS51869">
    <property type="entry name" value="APP_E1"/>
    <property type="match status" value="1"/>
</dbReference>
<proteinExistence type="inferred from homology"/>
<keyword evidence="9" id="KW-0175">Coiled coil</keyword>
<dbReference type="Proteomes" id="UP000663874">
    <property type="component" value="Unassembled WGS sequence"/>
</dbReference>
<keyword evidence="4 11" id="KW-1133">Transmembrane helix</keyword>
<feature type="domain" description="E1" evidence="13">
    <location>
        <begin position="27"/>
        <end position="201"/>
    </location>
</feature>
<keyword evidence="3 12" id="KW-0732">Signal</keyword>
<feature type="domain" description="E2" evidence="14">
    <location>
        <begin position="288"/>
        <end position="493"/>
    </location>
</feature>
<name>A0A814BP28_9BILA</name>
<keyword evidence="6" id="KW-1015">Disulfide bond</keyword>
<evidence type="ECO:0000256" key="10">
    <source>
        <dbReference type="SAM" id="MobiDB-lite"/>
    </source>
</evidence>
<dbReference type="InterPro" id="IPR015849">
    <property type="entry name" value="Amyloid_glyco_heparin-bd"/>
</dbReference>
<comment type="caution">
    <text evidence="8">Lacks conserved residue(s) required for the propagation of feature annotation.</text>
</comment>
<evidence type="ECO:0000256" key="6">
    <source>
        <dbReference type="ARBA" id="ARBA00023157"/>
    </source>
</evidence>
<evidence type="ECO:0000256" key="11">
    <source>
        <dbReference type="SAM" id="Phobius"/>
    </source>
</evidence>
<dbReference type="PANTHER" id="PTHR23103:SF15">
    <property type="entry name" value="AMYLOID-BETA-LIKE PROTEIN"/>
    <property type="match status" value="1"/>
</dbReference>
<evidence type="ECO:0000256" key="4">
    <source>
        <dbReference type="ARBA" id="ARBA00022989"/>
    </source>
</evidence>
<feature type="signal peptide" evidence="12">
    <location>
        <begin position="1"/>
        <end position="19"/>
    </location>
</feature>
<dbReference type="PROSITE" id="PS51870">
    <property type="entry name" value="APP_E2"/>
    <property type="match status" value="1"/>
</dbReference>
<dbReference type="Pfam" id="PF10515">
    <property type="entry name" value="APP_amyloid"/>
    <property type="match status" value="1"/>
</dbReference>
<evidence type="ECO:0000256" key="1">
    <source>
        <dbReference type="ARBA" id="ARBA00004479"/>
    </source>
</evidence>
<dbReference type="Gene3D" id="3.90.570.10">
    <property type="entry name" value="Amyloidogenic glycoprotein, heparin-binding domain"/>
    <property type="match status" value="1"/>
</dbReference>
<dbReference type="GO" id="GO:0007417">
    <property type="term" value="P:central nervous system development"/>
    <property type="evidence" value="ECO:0007669"/>
    <property type="project" value="TreeGrafter"/>
</dbReference>
<dbReference type="GO" id="GO:0007409">
    <property type="term" value="P:axonogenesis"/>
    <property type="evidence" value="ECO:0007669"/>
    <property type="project" value="TreeGrafter"/>
</dbReference>
<keyword evidence="5 11" id="KW-0472">Membrane</keyword>
<organism evidence="15 17">
    <name type="scientific">Rotaria sordida</name>
    <dbReference type="NCBI Taxonomy" id="392033"/>
    <lineage>
        <taxon>Eukaryota</taxon>
        <taxon>Metazoa</taxon>
        <taxon>Spiralia</taxon>
        <taxon>Gnathifera</taxon>
        <taxon>Rotifera</taxon>
        <taxon>Eurotatoria</taxon>
        <taxon>Bdelloidea</taxon>
        <taxon>Philodinida</taxon>
        <taxon>Philodinidae</taxon>
        <taxon>Rotaria</taxon>
    </lineage>
</organism>
<dbReference type="Proteomes" id="UP000663889">
    <property type="component" value="Unassembled WGS sequence"/>
</dbReference>
<dbReference type="InterPro" id="IPR024329">
    <property type="entry name" value="Amyloid_glyco_E2_domain"/>
</dbReference>
<dbReference type="EMBL" id="CAJNOU010000246">
    <property type="protein sequence ID" value="CAF0930462.1"/>
    <property type="molecule type" value="Genomic_DNA"/>
</dbReference>
<accession>A0A814BP28</accession>
<dbReference type="PANTHER" id="PTHR23103">
    <property type="entry name" value="ALZHEIMER'S DISEASE BETA-AMYLOID RELATED"/>
    <property type="match status" value="1"/>
</dbReference>
<dbReference type="PRINTS" id="PR00203">
    <property type="entry name" value="AMYLOIDA4"/>
</dbReference>
<feature type="region of interest" description="GFLD subdomain" evidence="8">
    <location>
        <begin position="27"/>
        <end position="117"/>
    </location>
</feature>
<comment type="subcellular location">
    <subcellularLocation>
        <location evidence="1">Membrane</location>
        <topology evidence="1">Single-pass type I membrane protein</topology>
    </subcellularLocation>
</comment>
<dbReference type="InterPro" id="IPR008154">
    <property type="entry name" value="Amyloid_glyco_extra"/>
</dbReference>
<dbReference type="AlphaFoldDB" id="A0A814BP28"/>
<evidence type="ECO:0000256" key="5">
    <source>
        <dbReference type="ARBA" id="ARBA00023136"/>
    </source>
</evidence>
<evidence type="ECO:0000313" key="16">
    <source>
        <dbReference type="EMBL" id="CAF3773842.1"/>
    </source>
</evidence>
<dbReference type="SMART" id="SM00006">
    <property type="entry name" value="A4_EXTRA"/>
    <property type="match status" value="1"/>
</dbReference>
<feature type="chain" id="PRO_5036223961" description="Amyloid-beta-like protein" evidence="12">
    <location>
        <begin position="20"/>
        <end position="726"/>
    </location>
</feature>
<feature type="region of interest" description="Disordered" evidence="10">
    <location>
        <begin position="211"/>
        <end position="249"/>
    </location>
</feature>
<dbReference type="InterPro" id="IPR011178">
    <property type="entry name" value="Amyloid_glyco_Cu-bd"/>
</dbReference>
<feature type="transmembrane region" description="Helical" evidence="11">
    <location>
        <begin position="648"/>
        <end position="672"/>
    </location>
</feature>
<dbReference type="Gene3D" id="1.20.120.770">
    <property type="entry name" value="Amyloid precursor protein, E2 domain"/>
    <property type="match status" value="1"/>
</dbReference>
<dbReference type="InterPro" id="IPR036454">
    <property type="entry name" value="Amyloid_glyco_heparin-bd_sf"/>
</dbReference>
<evidence type="ECO:0008006" key="18">
    <source>
        <dbReference type="Google" id="ProtNLM"/>
    </source>
</evidence>
<dbReference type="InterPro" id="IPR019543">
    <property type="entry name" value="APP_amyloid_C"/>
</dbReference>
<dbReference type="GO" id="GO:0016020">
    <property type="term" value="C:membrane"/>
    <property type="evidence" value="ECO:0007669"/>
    <property type="project" value="UniProtKB-SubCell"/>
</dbReference>
<dbReference type="GO" id="GO:0046914">
    <property type="term" value="F:transition metal ion binding"/>
    <property type="evidence" value="ECO:0007669"/>
    <property type="project" value="InterPro"/>
</dbReference>
<evidence type="ECO:0000259" key="14">
    <source>
        <dbReference type="PROSITE" id="PS51870"/>
    </source>
</evidence>
<evidence type="ECO:0000256" key="12">
    <source>
        <dbReference type="SAM" id="SignalP"/>
    </source>
</evidence>
<dbReference type="EMBL" id="CAJOBE010001778">
    <property type="protein sequence ID" value="CAF3773842.1"/>
    <property type="molecule type" value="Genomic_DNA"/>
</dbReference>
<reference evidence="15" key="1">
    <citation type="submission" date="2021-02" db="EMBL/GenBank/DDBJ databases">
        <authorList>
            <person name="Nowell W R."/>
        </authorList>
    </citation>
    <scope>NUCLEOTIDE SEQUENCE</scope>
</reference>
<dbReference type="InterPro" id="IPR036176">
    <property type="entry name" value="E2_sf"/>
</dbReference>
<evidence type="ECO:0000256" key="2">
    <source>
        <dbReference type="ARBA" id="ARBA00022692"/>
    </source>
</evidence>
<feature type="compositionally biased region" description="Acidic residues" evidence="10">
    <location>
        <begin position="218"/>
        <end position="232"/>
    </location>
</feature>
<feature type="region of interest" description="CuBD subdomain" evidence="8">
    <location>
        <begin position="125"/>
        <end position="201"/>
    </location>
</feature>
<evidence type="ECO:0000259" key="13">
    <source>
        <dbReference type="PROSITE" id="PS51869"/>
    </source>
</evidence>
<evidence type="ECO:0000313" key="15">
    <source>
        <dbReference type="EMBL" id="CAF0930462.1"/>
    </source>
</evidence>
<comment type="caution">
    <text evidence="15">The sequence shown here is derived from an EMBL/GenBank/DDBJ whole genome shotgun (WGS) entry which is preliminary data.</text>
</comment>
<dbReference type="GO" id="GO:0008201">
    <property type="term" value="F:heparin binding"/>
    <property type="evidence" value="ECO:0007669"/>
    <property type="project" value="UniProtKB-UniRule"/>
</dbReference>
<evidence type="ECO:0000313" key="17">
    <source>
        <dbReference type="Proteomes" id="UP000663889"/>
    </source>
</evidence>
<keyword evidence="2 11" id="KW-0812">Transmembrane</keyword>
<sequence>MKSLLNLVSIALLIYSTHSVILKTPMVNNYPQIAVLGCDSNKANLYYDIKRQVWIENLVSSCVNNEQSILEFCQKAYPSLPIGNIVRLDTVLRFKNWCEILPSKNNKDIPGCKTESQTEELVQPFRCLYMNSKREELSLPTSDCIMNSITGTGQCLRAEKWQQLASLNCSNKTMVLNNSIMTSDWCGLAKFRGIEFICCPLKDVETNNVYPTNLDKQNDDDDNTLNEDDPIEEPVVSVPPPPPTTTSTVETHRKIIAMSLGSREPNWIKDNRQWETISEYFADDEDLADDQEEIKLSSARKSHLTINEHERFTKDKNEFRRKFKEQIDQLKLRWQNRQNDIQLLVNMNPYQAQQEYIQNEIEFSRGYDFILQTANRERTRINELHEKNLDAVLDNAKNETNQKLIAVWNEKPLNVENIQDALYNYLHVLLRDRIHLVNRYERLRVVDPNQAKRKRVSIHQRLRSIANQINDALNQLQRHSKFQSKIQPHIDSLLGEYDEVNKAAEKLLNDYMISSSTVMTNKNRILPLGRDEKRIYPFSSISTNKIDDKNSNDDYYGTNDDYDDDDGDDDDDDENNNESTTTTIETNNSNDQIDIGDSDWDLDDRIDPTFNIKIETNENEQIYDDMRPLMPNNDIILRRTQRNLFITYLPYISVCLLILCIIFTLLMIRCIIQQRRKYQYGKTYEKKYAFKEVDLCTPEEKALYALQMNGYENPTYKFFESQTPKC</sequence>